<protein>
    <submittedName>
        <fullName evidence="1">Uncharacterized protein</fullName>
    </submittedName>
</protein>
<dbReference type="EMBL" id="CM056741">
    <property type="protein sequence ID" value="KAJ8686436.1"/>
    <property type="molecule type" value="Genomic_DNA"/>
</dbReference>
<reference evidence="1" key="1">
    <citation type="submission" date="2023-04" db="EMBL/GenBank/DDBJ databases">
        <title>A chromosome-level genome assembly of the parasitoid wasp Eretmocerus hayati.</title>
        <authorList>
            <person name="Zhong Y."/>
            <person name="Liu S."/>
            <person name="Liu Y."/>
        </authorList>
    </citation>
    <scope>NUCLEOTIDE SEQUENCE</scope>
    <source>
        <strain evidence="1">ZJU_SS_LIU_2023</strain>
    </source>
</reference>
<proteinExistence type="predicted"/>
<dbReference type="Proteomes" id="UP001239111">
    <property type="component" value="Chromosome 1"/>
</dbReference>
<evidence type="ECO:0000313" key="2">
    <source>
        <dbReference type="Proteomes" id="UP001239111"/>
    </source>
</evidence>
<sequence>MATTQRLFKLYFVTWNVATKHPEQDLRQLLGLSHFATSKELADIYIIGLQEVKSQPQNIVLDIFFEDPWTKSFREALKDFDYVKLKTQRLQGLVLNVFCLRKHLIHLRYIDTQYTKTGLGGMWGNKGAVSMRFNIYGINMCLVNSHLTPHDHLLADRISDYNTIIKDHSFSVPDTTKIFFHDYIFWIGDLNFRLAEGLAAKDIDALVKQDQLTVLLEKDQLKITQRNGEAFAELVEEKITFSPTYKYEFASQEFDLRRRPSWTDRILFKVNADVYEDIKLKAVQHSYKSHPNYVQSDHKPVSGEFEIVIRPAIPDHGIEFSPITSWYVEEENVVNYRFLGNARSCNGDWIGLYHNDFSSIDEYLVYEYIGRGKTESTSDSQATSETINFSDTAVRSPGMCRLIYVAQRGDTMGILGMSDPFPVHRRQT</sequence>
<gene>
    <name evidence="1" type="ORF">QAD02_022230</name>
</gene>
<keyword evidence="2" id="KW-1185">Reference proteome</keyword>
<accession>A0ACC2PSD6</accession>
<comment type="caution">
    <text evidence="1">The sequence shown here is derived from an EMBL/GenBank/DDBJ whole genome shotgun (WGS) entry which is preliminary data.</text>
</comment>
<organism evidence="1 2">
    <name type="scientific">Eretmocerus hayati</name>
    <dbReference type="NCBI Taxonomy" id="131215"/>
    <lineage>
        <taxon>Eukaryota</taxon>
        <taxon>Metazoa</taxon>
        <taxon>Ecdysozoa</taxon>
        <taxon>Arthropoda</taxon>
        <taxon>Hexapoda</taxon>
        <taxon>Insecta</taxon>
        <taxon>Pterygota</taxon>
        <taxon>Neoptera</taxon>
        <taxon>Endopterygota</taxon>
        <taxon>Hymenoptera</taxon>
        <taxon>Apocrita</taxon>
        <taxon>Proctotrupomorpha</taxon>
        <taxon>Chalcidoidea</taxon>
        <taxon>Aphelinidae</taxon>
        <taxon>Aphelininae</taxon>
        <taxon>Eretmocerus</taxon>
    </lineage>
</organism>
<evidence type="ECO:0000313" key="1">
    <source>
        <dbReference type="EMBL" id="KAJ8686436.1"/>
    </source>
</evidence>
<name>A0ACC2PSD6_9HYME</name>